<evidence type="ECO:0000256" key="12">
    <source>
        <dbReference type="ARBA" id="ARBA00047899"/>
    </source>
</evidence>
<dbReference type="PRINTS" id="PR00325">
    <property type="entry name" value="GERMIN"/>
</dbReference>
<keyword evidence="10 16" id="KW-0067">ATP-binding</keyword>
<feature type="binding site" evidence="16">
    <location>
        <position position="335"/>
    </location>
    <ligand>
        <name>ATP</name>
        <dbReference type="ChEBI" id="CHEBI:30616"/>
    </ligand>
</feature>
<dbReference type="GO" id="GO:0004674">
    <property type="term" value="F:protein serine/threonine kinase activity"/>
    <property type="evidence" value="ECO:0007669"/>
    <property type="project" value="UniProtKB-KW"/>
</dbReference>
<evidence type="ECO:0000256" key="2">
    <source>
        <dbReference type="ARBA" id="ARBA00007456"/>
    </source>
</evidence>
<dbReference type="GO" id="GO:0007165">
    <property type="term" value="P:signal transduction"/>
    <property type="evidence" value="ECO:0007669"/>
    <property type="project" value="TreeGrafter"/>
</dbReference>
<comment type="catalytic activity">
    <reaction evidence="12">
        <text>L-threonyl-[protein] + ATP = O-phospho-L-threonyl-[protein] + ADP + H(+)</text>
        <dbReference type="Rhea" id="RHEA:46608"/>
        <dbReference type="Rhea" id="RHEA-COMP:11060"/>
        <dbReference type="Rhea" id="RHEA-COMP:11605"/>
        <dbReference type="ChEBI" id="CHEBI:15378"/>
        <dbReference type="ChEBI" id="CHEBI:30013"/>
        <dbReference type="ChEBI" id="CHEBI:30616"/>
        <dbReference type="ChEBI" id="CHEBI:61977"/>
        <dbReference type="ChEBI" id="CHEBI:456216"/>
        <dbReference type="EC" id="2.7.11.1"/>
    </reaction>
</comment>
<keyword evidence="9" id="KW-0418">Kinase</keyword>
<dbReference type="InterPro" id="IPR011051">
    <property type="entry name" value="RmlC_Cupin_sf"/>
</dbReference>
<dbReference type="Pfam" id="PF00069">
    <property type="entry name" value="Pkinase"/>
    <property type="match status" value="1"/>
</dbReference>
<dbReference type="InterPro" id="IPR001929">
    <property type="entry name" value="Germin"/>
</dbReference>
<evidence type="ECO:0000256" key="18">
    <source>
        <dbReference type="SAM" id="SignalP"/>
    </source>
</evidence>
<dbReference type="GO" id="GO:0048046">
    <property type="term" value="C:apoplast"/>
    <property type="evidence" value="ECO:0007669"/>
    <property type="project" value="UniProtKB-SubCell"/>
</dbReference>
<evidence type="ECO:0000256" key="4">
    <source>
        <dbReference type="ARBA" id="ARBA00022523"/>
    </source>
</evidence>
<evidence type="ECO:0000256" key="11">
    <source>
        <dbReference type="ARBA" id="ARBA00023211"/>
    </source>
</evidence>
<dbReference type="InterPro" id="IPR006045">
    <property type="entry name" value="Cupin_1"/>
</dbReference>
<dbReference type="EC" id="2.7.11.1" evidence="3"/>
<dbReference type="SUPFAM" id="SSF51182">
    <property type="entry name" value="RmlC-like cupins"/>
    <property type="match status" value="1"/>
</dbReference>
<keyword evidence="14" id="KW-0479">Metal-binding</keyword>
<evidence type="ECO:0000313" key="20">
    <source>
        <dbReference type="EMBL" id="KAK9866616.1"/>
    </source>
</evidence>
<evidence type="ECO:0000256" key="6">
    <source>
        <dbReference type="ARBA" id="ARBA00022527"/>
    </source>
</evidence>
<dbReference type="Pfam" id="PF00190">
    <property type="entry name" value="Cupin_1"/>
    <property type="match status" value="1"/>
</dbReference>
<feature type="region of interest" description="Disordered" evidence="17">
    <location>
        <begin position="454"/>
        <end position="477"/>
    </location>
</feature>
<dbReference type="GO" id="GO:0005524">
    <property type="term" value="F:ATP binding"/>
    <property type="evidence" value="ECO:0007669"/>
    <property type="project" value="UniProtKB-UniRule"/>
</dbReference>
<evidence type="ECO:0000256" key="15">
    <source>
        <dbReference type="PIRSR" id="PIRSR601929-2"/>
    </source>
</evidence>
<evidence type="ECO:0000256" key="5">
    <source>
        <dbReference type="ARBA" id="ARBA00022525"/>
    </source>
</evidence>
<evidence type="ECO:0000256" key="13">
    <source>
        <dbReference type="ARBA" id="ARBA00048679"/>
    </source>
</evidence>
<dbReference type="Gene3D" id="1.10.510.10">
    <property type="entry name" value="Transferase(Phosphotransferase) domain 1"/>
    <property type="match status" value="1"/>
</dbReference>
<feature type="binding site" evidence="14">
    <location>
        <position position="109"/>
    </location>
    <ligand>
        <name>oxalate</name>
        <dbReference type="ChEBI" id="CHEBI:30623"/>
    </ligand>
</feature>
<dbReference type="PANTHER" id="PTHR43895">
    <property type="entry name" value="CALCIUM/CALMODULIN-DEPENDENT PROTEIN KINASE KINASE-RELATED"/>
    <property type="match status" value="1"/>
</dbReference>
<evidence type="ECO:0000256" key="8">
    <source>
        <dbReference type="ARBA" id="ARBA00022741"/>
    </source>
</evidence>
<evidence type="ECO:0000259" key="19">
    <source>
        <dbReference type="PROSITE" id="PS50011"/>
    </source>
</evidence>
<organism evidence="20 21">
    <name type="scientific">Apatococcus fuscideae</name>
    <dbReference type="NCBI Taxonomy" id="2026836"/>
    <lineage>
        <taxon>Eukaryota</taxon>
        <taxon>Viridiplantae</taxon>
        <taxon>Chlorophyta</taxon>
        <taxon>core chlorophytes</taxon>
        <taxon>Trebouxiophyceae</taxon>
        <taxon>Chlorellales</taxon>
        <taxon>Chlorellaceae</taxon>
        <taxon>Apatococcus</taxon>
    </lineage>
</organism>
<proteinExistence type="inferred from homology"/>
<dbReference type="SMART" id="SM00220">
    <property type="entry name" value="S_TKc"/>
    <property type="match status" value="1"/>
</dbReference>
<dbReference type="PANTHER" id="PTHR43895:SF32">
    <property type="entry name" value="SERINE_THREONINE-PROTEIN KINASE CHK1"/>
    <property type="match status" value="1"/>
</dbReference>
<name>A0AAW1TC93_9CHLO</name>
<dbReference type="Proteomes" id="UP001485043">
    <property type="component" value="Unassembled WGS sequence"/>
</dbReference>
<comment type="caution">
    <text evidence="20">The sequence shown here is derived from an EMBL/GenBank/DDBJ whole genome shotgun (WGS) entry which is preliminary data.</text>
</comment>
<feature type="binding site" evidence="15">
    <location>
        <position position="102"/>
    </location>
    <ligand>
        <name>Mn(2+)</name>
        <dbReference type="ChEBI" id="CHEBI:29035"/>
    </ligand>
</feature>
<feature type="chain" id="PRO_5043396607" description="non-specific serine/threonine protein kinase" evidence="18">
    <location>
        <begin position="20"/>
        <end position="524"/>
    </location>
</feature>
<keyword evidence="18" id="KW-0732">Signal</keyword>
<keyword evidence="11 14" id="KW-0464">Manganese</keyword>
<evidence type="ECO:0000256" key="14">
    <source>
        <dbReference type="PIRSR" id="PIRSR601929-1"/>
    </source>
</evidence>
<comment type="subcellular location">
    <subcellularLocation>
        <location evidence="1">Secreted</location>
        <location evidence="1">Extracellular space</location>
        <location evidence="1">Apoplast</location>
    </subcellularLocation>
</comment>
<feature type="signal peptide" evidence="18">
    <location>
        <begin position="1"/>
        <end position="19"/>
    </location>
</feature>
<dbReference type="GO" id="GO:0030145">
    <property type="term" value="F:manganese ion binding"/>
    <property type="evidence" value="ECO:0007669"/>
    <property type="project" value="InterPro"/>
</dbReference>
<keyword evidence="4" id="KW-0052">Apoplast</keyword>
<reference evidence="20 21" key="1">
    <citation type="journal article" date="2024" name="Nat. Commun.">
        <title>Phylogenomics reveals the evolutionary origins of lichenization in chlorophyte algae.</title>
        <authorList>
            <person name="Puginier C."/>
            <person name="Libourel C."/>
            <person name="Otte J."/>
            <person name="Skaloud P."/>
            <person name="Haon M."/>
            <person name="Grisel S."/>
            <person name="Petersen M."/>
            <person name="Berrin J.G."/>
            <person name="Delaux P.M."/>
            <person name="Dal Grande F."/>
            <person name="Keller J."/>
        </authorList>
    </citation>
    <scope>NUCLEOTIDE SEQUENCE [LARGE SCALE GENOMIC DNA]</scope>
    <source>
        <strain evidence="20 21">SAG 2523</strain>
    </source>
</reference>
<evidence type="ECO:0000256" key="9">
    <source>
        <dbReference type="ARBA" id="ARBA00022777"/>
    </source>
</evidence>
<dbReference type="SMART" id="SM00835">
    <property type="entry name" value="Cupin_1"/>
    <property type="match status" value="1"/>
</dbReference>
<feature type="binding site" evidence="15">
    <location>
        <position position="104"/>
    </location>
    <ligand>
        <name>Mn(2+)</name>
        <dbReference type="ChEBI" id="CHEBI:29035"/>
    </ligand>
</feature>
<sequence>MQAFTIALVSFLALASVRAQKINATLPAGFTEFEPEVKQRQDVNYTGFVFSTFDPAQATDVTPNGNQTTNFVQTNPFLATLPNGGNGQNVLRLGPCAGNTIHTHPRGSEISTVLYGSMTFGMVDENSKDANQLILRNLSQYDTIHIPQGIVHFSFNDNCQPAAFLANFGTRDPGTQSIWNSIMQIPNSILHLSTGIPEANFNTYKQLPLILAPGTGGEACLQREAQLEYHMGSGRTLEAIGAHPNGNRGTQLPKTDSVKAQNSINSEQGDFRLSPSKSLPFESLIRIPSGELVSSDASGRQGEVVYRLIRKIGEGGFAEIYLAENLKRREKVAIKFMERGRDVTHVRREILNHSNLSHPQVVQFKEVFVMPSMVGLVMEFIPGGDLFQYLKKYGRLNEDQARWVFQQLTVAVDYCHRNGVINRDLKPDNTHWYSKSQEVASMLVSKVGTPATSEGLAAPKHSAQRGHTAVGRSGTNAHPILTPEEIGALSRNQAGADLWHHPLMSLSLFARLAPAELSLAHQRL</sequence>
<gene>
    <name evidence="20" type="ORF">WJX84_006464</name>
</gene>
<dbReference type="InterPro" id="IPR011009">
    <property type="entry name" value="Kinase-like_dom_sf"/>
</dbReference>
<keyword evidence="5" id="KW-0964">Secreted</keyword>
<feature type="binding site" evidence="15">
    <location>
        <position position="109"/>
    </location>
    <ligand>
        <name>Mn(2+)</name>
        <dbReference type="ChEBI" id="CHEBI:29035"/>
    </ligand>
</feature>
<dbReference type="InterPro" id="IPR017441">
    <property type="entry name" value="Protein_kinase_ATP_BS"/>
</dbReference>
<evidence type="ECO:0000256" key="16">
    <source>
        <dbReference type="PROSITE-ProRule" id="PRU10141"/>
    </source>
</evidence>
<dbReference type="InterPro" id="IPR000719">
    <property type="entry name" value="Prot_kinase_dom"/>
</dbReference>
<evidence type="ECO:0000256" key="17">
    <source>
        <dbReference type="SAM" id="MobiDB-lite"/>
    </source>
</evidence>
<dbReference type="PROSITE" id="PS00107">
    <property type="entry name" value="PROTEIN_KINASE_ATP"/>
    <property type="match status" value="1"/>
</dbReference>
<feature type="domain" description="Protein kinase" evidence="19">
    <location>
        <begin position="306"/>
        <end position="524"/>
    </location>
</feature>
<evidence type="ECO:0000313" key="21">
    <source>
        <dbReference type="Proteomes" id="UP001485043"/>
    </source>
</evidence>
<keyword evidence="21" id="KW-1185">Reference proteome</keyword>
<keyword evidence="7" id="KW-0808">Transferase</keyword>
<dbReference type="EMBL" id="JALJOV010000147">
    <property type="protein sequence ID" value="KAK9866616.1"/>
    <property type="molecule type" value="Genomic_DNA"/>
</dbReference>
<dbReference type="PROSITE" id="PS50011">
    <property type="entry name" value="PROTEIN_KINASE_DOM"/>
    <property type="match status" value="1"/>
</dbReference>
<protein>
    <recommendedName>
        <fullName evidence="3">non-specific serine/threonine protein kinase</fullName>
        <ecNumber evidence="3">2.7.11.1</ecNumber>
    </recommendedName>
</protein>
<feature type="binding site" evidence="14">
    <location>
        <position position="89"/>
    </location>
    <ligand>
        <name>oxalate</name>
        <dbReference type="ChEBI" id="CHEBI:30623"/>
    </ligand>
</feature>
<dbReference type="AlphaFoldDB" id="A0AAW1TC93"/>
<keyword evidence="8 16" id="KW-0547">Nucleotide-binding</keyword>
<accession>A0AAW1TC93</accession>
<feature type="binding site" evidence="14">
    <location>
        <position position="104"/>
    </location>
    <ligand>
        <name>oxalate</name>
        <dbReference type="ChEBI" id="CHEBI:30623"/>
    </ligand>
</feature>
<evidence type="ECO:0000256" key="1">
    <source>
        <dbReference type="ARBA" id="ARBA00004271"/>
    </source>
</evidence>
<dbReference type="InterPro" id="IPR014710">
    <property type="entry name" value="RmlC-like_jellyroll"/>
</dbReference>
<comment type="similarity">
    <text evidence="2">Belongs to the germin family.</text>
</comment>
<comment type="catalytic activity">
    <reaction evidence="13">
        <text>L-seryl-[protein] + ATP = O-phospho-L-seryl-[protein] + ADP + H(+)</text>
        <dbReference type="Rhea" id="RHEA:17989"/>
        <dbReference type="Rhea" id="RHEA-COMP:9863"/>
        <dbReference type="Rhea" id="RHEA-COMP:11604"/>
        <dbReference type="ChEBI" id="CHEBI:15378"/>
        <dbReference type="ChEBI" id="CHEBI:29999"/>
        <dbReference type="ChEBI" id="CHEBI:30616"/>
        <dbReference type="ChEBI" id="CHEBI:83421"/>
        <dbReference type="ChEBI" id="CHEBI:456216"/>
        <dbReference type="EC" id="2.7.11.1"/>
    </reaction>
</comment>
<dbReference type="SUPFAM" id="SSF56112">
    <property type="entry name" value="Protein kinase-like (PK-like)"/>
    <property type="match status" value="1"/>
</dbReference>
<feature type="binding site" evidence="14">
    <location>
        <position position="99"/>
    </location>
    <ligand>
        <name>oxalate</name>
        <dbReference type="ChEBI" id="CHEBI:30623"/>
    </ligand>
</feature>
<evidence type="ECO:0000256" key="3">
    <source>
        <dbReference type="ARBA" id="ARBA00012513"/>
    </source>
</evidence>
<evidence type="ECO:0000256" key="7">
    <source>
        <dbReference type="ARBA" id="ARBA00022679"/>
    </source>
</evidence>
<evidence type="ECO:0000256" key="10">
    <source>
        <dbReference type="ARBA" id="ARBA00022840"/>
    </source>
</evidence>
<feature type="binding site" evidence="15">
    <location>
        <position position="152"/>
    </location>
    <ligand>
        <name>Mn(2+)</name>
        <dbReference type="ChEBI" id="CHEBI:29035"/>
    </ligand>
</feature>
<dbReference type="Gene3D" id="2.60.120.10">
    <property type="entry name" value="Jelly Rolls"/>
    <property type="match status" value="1"/>
</dbReference>
<keyword evidence="6" id="KW-0723">Serine/threonine-protein kinase</keyword>